<feature type="transmembrane region" description="Helical" evidence="7">
    <location>
        <begin position="134"/>
        <end position="154"/>
    </location>
</feature>
<evidence type="ECO:0000256" key="3">
    <source>
        <dbReference type="ARBA" id="ARBA00022475"/>
    </source>
</evidence>
<feature type="transmembrane region" description="Helical" evidence="7">
    <location>
        <begin position="73"/>
        <end position="95"/>
    </location>
</feature>
<dbReference type="EMBL" id="BJCC01000031">
    <property type="protein sequence ID" value="GCF95270.1"/>
    <property type="molecule type" value="Genomic_DNA"/>
</dbReference>
<dbReference type="PRINTS" id="PR00173">
    <property type="entry name" value="EDTRNSPORT"/>
</dbReference>
<feature type="transmembrane region" description="Helical" evidence="7">
    <location>
        <begin position="321"/>
        <end position="349"/>
    </location>
</feature>
<dbReference type="Gene3D" id="1.10.3860.10">
    <property type="entry name" value="Sodium:dicarboxylate symporter"/>
    <property type="match status" value="1"/>
</dbReference>
<dbReference type="SUPFAM" id="SSF118215">
    <property type="entry name" value="Proton glutamate symport protein"/>
    <property type="match status" value="1"/>
</dbReference>
<dbReference type="AlphaFoldDB" id="A0A4P5PB78"/>
<feature type="transmembrane region" description="Helical" evidence="7">
    <location>
        <begin position="41"/>
        <end position="61"/>
    </location>
</feature>
<keyword evidence="6 7" id="KW-0472">Membrane</keyword>
<dbReference type="GO" id="GO:0005886">
    <property type="term" value="C:plasma membrane"/>
    <property type="evidence" value="ECO:0007669"/>
    <property type="project" value="UniProtKB-SubCell"/>
</dbReference>
<comment type="caution">
    <text evidence="8">The sequence shown here is derived from an EMBL/GenBank/DDBJ whole genome shotgun (WGS) entry which is preliminary data.</text>
</comment>
<dbReference type="RefSeq" id="WP_146623670.1">
    <property type="nucleotide sequence ID" value="NZ_BJCC01000031.1"/>
</dbReference>
<feature type="transmembrane region" description="Helical" evidence="7">
    <location>
        <begin position="215"/>
        <end position="238"/>
    </location>
</feature>
<gene>
    <name evidence="8" type="ORF">NRIC_31610</name>
</gene>
<evidence type="ECO:0000256" key="7">
    <source>
        <dbReference type="SAM" id="Phobius"/>
    </source>
</evidence>
<comment type="subcellular location">
    <subcellularLocation>
        <location evidence="1">Cell membrane</location>
        <topology evidence="1">Multi-pass membrane protein</topology>
    </subcellularLocation>
</comment>
<sequence length="411" mass="44441">MKKVSMITQIVIAVLVGIVFGLLLPSAAVHLKIIGDIFLKLMQMAIPILVLGQIIQAVGGIKAKELTSLGIRTIIVFGVSSLLAAAWGILMAVVLSPGRGVAIDGLSDQSIQAQEISLTETLTGFFSKNIFESLAQGSIIQIIVFALFFGLALSKFMDSHPKSLLFQTIIDFNEVIIMIIRYVMYLAPVGIFALISSTISNLGIQIILPLMKYLLVYGLGTLLFLGLWVLVISLYCQVNPIRLVRNMKNMSIMALATTSSAITLPIAMEESREQLGLGDRITNLVLPLGMSLNSNGSAMHMSITVMTIAQMYQMDFDVQRMIYLAITATFVSLANAVVPGAGLVSLAIIVPQMGLPIESIAIFAGVEWFVGMLRTILNVNSDVYSAIIVAKSVNEISYETFNQKGSTANEK</sequence>
<proteinExistence type="predicted"/>
<keyword evidence="4 7" id="KW-0812">Transmembrane</keyword>
<dbReference type="GO" id="GO:0006835">
    <property type="term" value="P:dicarboxylic acid transport"/>
    <property type="evidence" value="ECO:0007669"/>
    <property type="project" value="TreeGrafter"/>
</dbReference>
<reference evidence="9" key="1">
    <citation type="submission" date="2019-02" db="EMBL/GenBank/DDBJ databases">
        <title>Draft genome sequence of Enterococcus sp. Gos25-1.</title>
        <authorList>
            <person name="Tanaka N."/>
            <person name="Shiwa Y."/>
            <person name="Fujita N."/>
        </authorList>
    </citation>
    <scope>NUCLEOTIDE SEQUENCE [LARGE SCALE GENOMIC DNA]</scope>
    <source>
        <strain evidence="9">Gos25-1</strain>
    </source>
</reference>
<evidence type="ECO:0000256" key="1">
    <source>
        <dbReference type="ARBA" id="ARBA00004651"/>
    </source>
</evidence>
<evidence type="ECO:0000256" key="6">
    <source>
        <dbReference type="ARBA" id="ARBA00023136"/>
    </source>
</evidence>
<dbReference type="InterPro" id="IPR036458">
    <property type="entry name" value="Na:dicarbo_symporter_sf"/>
</dbReference>
<evidence type="ECO:0000313" key="8">
    <source>
        <dbReference type="EMBL" id="GCF95270.1"/>
    </source>
</evidence>
<dbReference type="PANTHER" id="PTHR42865">
    <property type="entry name" value="PROTON/GLUTAMATE-ASPARTATE SYMPORTER"/>
    <property type="match status" value="1"/>
</dbReference>
<protein>
    <submittedName>
        <fullName evidence="8">Sodium:dicarboxylate symporter</fullName>
    </submittedName>
</protein>
<feature type="transmembrane region" description="Helical" evidence="7">
    <location>
        <begin position="175"/>
        <end position="195"/>
    </location>
</feature>
<keyword evidence="5 7" id="KW-1133">Transmembrane helix</keyword>
<evidence type="ECO:0000313" key="9">
    <source>
        <dbReference type="Proteomes" id="UP000290567"/>
    </source>
</evidence>
<evidence type="ECO:0000256" key="2">
    <source>
        <dbReference type="ARBA" id="ARBA00022448"/>
    </source>
</evidence>
<evidence type="ECO:0000256" key="5">
    <source>
        <dbReference type="ARBA" id="ARBA00022989"/>
    </source>
</evidence>
<dbReference type="OrthoDB" id="9768885at2"/>
<keyword evidence="9" id="KW-1185">Reference proteome</keyword>
<dbReference type="InterPro" id="IPR001991">
    <property type="entry name" value="Na-dicarboxylate_symporter"/>
</dbReference>
<keyword evidence="3" id="KW-1003">Cell membrane</keyword>
<organism evidence="8 9">
    <name type="scientific">Enterococcus florum</name>
    <dbReference type="NCBI Taxonomy" id="2480627"/>
    <lineage>
        <taxon>Bacteria</taxon>
        <taxon>Bacillati</taxon>
        <taxon>Bacillota</taxon>
        <taxon>Bacilli</taxon>
        <taxon>Lactobacillales</taxon>
        <taxon>Enterococcaceae</taxon>
        <taxon>Enterococcus</taxon>
    </lineage>
</organism>
<dbReference type="Pfam" id="PF00375">
    <property type="entry name" value="SDF"/>
    <property type="match status" value="1"/>
</dbReference>
<dbReference type="Proteomes" id="UP000290567">
    <property type="component" value="Unassembled WGS sequence"/>
</dbReference>
<name>A0A4P5PB78_9ENTE</name>
<dbReference type="PANTHER" id="PTHR42865:SF7">
    <property type="entry name" value="PROTON_GLUTAMATE-ASPARTATE SYMPORTER"/>
    <property type="match status" value="1"/>
</dbReference>
<evidence type="ECO:0000256" key="4">
    <source>
        <dbReference type="ARBA" id="ARBA00022692"/>
    </source>
</evidence>
<accession>A0A4P5PB78</accession>
<keyword evidence="2" id="KW-0813">Transport</keyword>
<dbReference type="GO" id="GO:0015293">
    <property type="term" value="F:symporter activity"/>
    <property type="evidence" value="ECO:0007669"/>
    <property type="project" value="UniProtKB-KW"/>
</dbReference>
<feature type="transmembrane region" description="Helical" evidence="7">
    <location>
        <begin position="355"/>
        <end position="377"/>
    </location>
</feature>